<dbReference type="AlphaFoldDB" id="A0A2N0QRD8"/>
<dbReference type="InterPro" id="IPR012337">
    <property type="entry name" value="RNaseH-like_sf"/>
</dbReference>
<reference evidence="1 2" key="2">
    <citation type="submission" date="2017-10" db="EMBL/GenBank/DDBJ databases">
        <title>Genome analyses suggest a sexual origin of heterokaryosis in a supposedly ancient asexual fungus.</title>
        <authorList>
            <person name="Corradi N."/>
            <person name="Sedzielewska K."/>
            <person name="Noel J."/>
            <person name="Charron P."/>
            <person name="Farinelli L."/>
            <person name="Marton T."/>
            <person name="Kruger M."/>
            <person name="Pelin A."/>
            <person name="Brachmann A."/>
            <person name="Corradi N."/>
        </authorList>
    </citation>
    <scope>NUCLEOTIDE SEQUENCE [LARGE SCALE GENOMIC DNA]</scope>
    <source>
        <strain evidence="1 2">A1</strain>
    </source>
</reference>
<dbReference type="Proteomes" id="UP000232688">
    <property type="component" value="Unassembled WGS sequence"/>
</dbReference>
<gene>
    <name evidence="1" type="ORF">RhiirA1_478908</name>
</gene>
<proteinExistence type="predicted"/>
<dbReference type="EMBL" id="LLXH01004020">
    <property type="protein sequence ID" value="PKC53627.1"/>
    <property type="molecule type" value="Genomic_DNA"/>
</dbReference>
<dbReference type="VEuPathDB" id="FungiDB:FUN_022504"/>
<comment type="caution">
    <text evidence="1">The sequence shown here is derived from an EMBL/GenBank/DDBJ whole genome shotgun (WGS) entry which is preliminary data.</text>
</comment>
<protein>
    <submittedName>
        <fullName evidence="1">Uncharacterized protein</fullName>
    </submittedName>
</protein>
<organism evidence="1 2">
    <name type="scientific">Rhizophagus irregularis</name>
    <dbReference type="NCBI Taxonomy" id="588596"/>
    <lineage>
        <taxon>Eukaryota</taxon>
        <taxon>Fungi</taxon>
        <taxon>Fungi incertae sedis</taxon>
        <taxon>Mucoromycota</taxon>
        <taxon>Glomeromycotina</taxon>
        <taxon>Glomeromycetes</taxon>
        <taxon>Glomerales</taxon>
        <taxon>Glomeraceae</taxon>
        <taxon>Rhizophagus</taxon>
    </lineage>
</organism>
<name>A0A2N0QRD8_9GLOM</name>
<accession>A0A2N0QRD8</accession>
<dbReference type="VEuPathDB" id="FungiDB:RhiirFUN_000568"/>
<reference evidence="1 2" key="1">
    <citation type="submission" date="2017-10" db="EMBL/GenBank/DDBJ databases">
        <title>Extensive intraspecific genome diversity in a model arbuscular mycorrhizal fungus.</title>
        <authorList>
            <person name="Chen E.C.H."/>
            <person name="Morin E."/>
            <person name="Baudet D."/>
            <person name="Noel J."/>
            <person name="Ndikumana S."/>
            <person name="Charron P."/>
            <person name="St-Onge C."/>
            <person name="Giorgi J."/>
            <person name="Grigoriev I.V."/>
            <person name="Roux C."/>
            <person name="Martin F.M."/>
            <person name="Corradi N."/>
        </authorList>
    </citation>
    <scope>NUCLEOTIDE SEQUENCE [LARGE SCALE GENOMIC DNA]</scope>
    <source>
        <strain evidence="1 2">A1</strain>
    </source>
</reference>
<dbReference type="VEuPathDB" id="FungiDB:RhiirA1_478908"/>
<sequence>MVKGGKLKGYCQTRWMTACDCVSSVLRCEEALKNIANNNLNYLKQNIKEIIMRRFFMDIEELQLILKPIKEAIKYLEMKNATLADCFLQLIKLSYSIKSLSETHTTFRQQCIKAFNKRWMQFNFRLYMLAYLLHPLYRGKGFRNQICRKVVYWAIENIWIKMGGGENFSSKLIGQIAAFCDNLPPYNNEFIPKYYTVEFYQLVRNGIYQNINDEIREEELDNEDEDYGDTEEELVNIEKYEKFGHKSNDSVLQSENYFNFVSKELVELLKLQEPRVVIEPVNVDYIVDHGNENFDIEKLLDQQFSEDNDVNV</sequence>
<evidence type="ECO:0000313" key="2">
    <source>
        <dbReference type="Proteomes" id="UP000232688"/>
    </source>
</evidence>
<evidence type="ECO:0000313" key="1">
    <source>
        <dbReference type="EMBL" id="PKC53627.1"/>
    </source>
</evidence>
<dbReference type="VEuPathDB" id="FungiDB:FUN_020986"/>
<dbReference type="SUPFAM" id="SSF53098">
    <property type="entry name" value="Ribonuclease H-like"/>
    <property type="match status" value="1"/>
</dbReference>